<accession>A0ABT7QX34</accession>
<proteinExistence type="predicted"/>
<feature type="domain" description="Outer membrane protein beta-barrel" evidence="3">
    <location>
        <begin position="40"/>
        <end position="214"/>
    </location>
</feature>
<feature type="signal peptide" evidence="2">
    <location>
        <begin position="1"/>
        <end position="20"/>
    </location>
</feature>
<reference evidence="4" key="1">
    <citation type="submission" date="2023-01" db="EMBL/GenBank/DDBJ databases">
        <title>Sulfurovum sp. zt1-1 genome assembly.</title>
        <authorList>
            <person name="Wang J."/>
        </authorList>
    </citation>
    <scope>NUCLEOTIDE SEQUENCE</scope>
    <source>
        <strain evidence="4">Zt1-1</strain>
    </source>
</reference>
<dbReference type="Gene3D" id="2.40.160.20">
    <property type="match status" value="1"/>
</dbReference>
<dbReference type="InterPro" id="IPR027385">
    <property type="entry name" value="Beta-barrel_OMP"/>
</dbReference>
<evidence type="ECO:0000259" key="3">
    <source>
        <dbReference type="Pfam" id="PF13505"/>
    </source>
</evidence>
<comment type="caution">
    <text evidence="4">The sequence shown here is derived from an EMBL/GenBank/DDBJ whole genome shotgun (WGS) entry which is preliminary data.</text>
</comment>
<organism evidence="4 5">
    <name type="scientific">Sulfurovum zhangzhouensis</name>
    <dbReference type="NCBI Taxonomy" id="3019067"/>
    <lineage>
        <taxon>Bacteria</taxon>
        <taxon>Pseudomonadati</taxon>
        <taxon>Campylobacterota</taxon>
        <taxon>Epsilonproteobacteria</taxon>
        <taxon>Campylobacterales</taxon>
        <taxon>Sulfurovaceae</taxon>
        <taxon>Sulfurovum</taxon>
    </lineage>
</organism>
<dbReference type="RefSeq" id="WP_289412815.1">
    <property type="nucleotide sequence ID" value="NZ_JAQIBD010000001.1"/>
</dbReference>
<dbReference type="EMBL" id="JAQIBD010000001">
    <property type="protein sequence ID" value="MDM5271395.1"/>
    <property type="molecule type" value="Genomic_DNA"/>
</dbReference>
<dbReference type="InterPro" id="IPR011250">
    <property type="entry name" value="OMP/PagP_B-barrel"/>
</dbReference>
<dbReference type="SUPFAM" id="SSF56925">
    <property type="entry name" value="OMPA-like"/>
    <property type="match status" value="1"/>
</dbReference>
<feature type="chain" id="PRO_5045958884" evidence="2">
    <location>
        <begin position="21"/>
        <end position="214"/>
    </location>
</feature>
<keyword evidence="1 2" id="KW-0732">Signal</keyword>
<protein>
    <submittedName>
        <fullName evidence="4">Porin family protein</fullName>
    </submittedName>
</protein>
<sequence length="214" mass="23518">MKNIICSMAAAIALSSFAIAGGNIEPVIAPVEEMSPVPDESGPYIGAGISFLTWNETQDLREPDLQMVPIWQDLEESWTGGTILAGYRFNPYIAVEGRYTMSFTDGSVELDGEDFGDYNDDFSNIAIYLKPMYPIGDFTLYALLGYGQTTIEFEGGGDHDDSDFQWGIGAGYNLTETLTAFIDYTVLYDDNTFDDLAASDIKVDSITLGVTYKF</sequence>
<gene>
    <name evidence="4" type="ORF">PGH07_04330</name>
</gene>
<evidence type="ECO:0000256" key="1">
    <source>
        <dbReference type="ARBA" id="ARBA00022729"/>
    </source>
</evidence>
<keyword evidence="5" id="KW-1185">Reference proteome</keyword>
<evidence type="ECO:0000313" key="5">
    <source>
        <dbReference type="Proteomes" id="UP001169069"/>
    </source>
</evidence>
<dbReference type="Proteomes" id="UP001169069">
    <property type="component" value="Unassembled WGS sequence"/>
</dbReference>
<evidence type="ECO:0000313" key="4">
    <source>
        <dbReference type="EMBL" id="MDM5271395.1"/>
    </source>
</evidence>
<evidence type="ECO:0000256" key="2">
    <source>
        <dbReference type="SAM" id="SignalP"/>
    </source>
</evidence>
<name>A0ABT7QX34_9BACT</name>
<dbReference type="Pfam" id="PF13505">
    <property type="entry name" value="OMP_b-brl"/>
    <property type="match status" value="1"/>
</dbReference>